<evidence type="ECO:0000256" key="10">
    <source>
        <dbReference type="ARBA" id="ARBA00023235"/>
    </source>
</evidence>
<dbReference type="InterPro" id="IPR050534">
    <property type="entry name" value="Coronavir_polyprotein_1ab"/>
</dbReference>
<dbReference type="Pfam" id="PF13245">
    <property type="entry name" value="AAA_19"/>
    <property type="match status" value="1"/>
</dbReference>
<dbReference type="InterPro" id="IPR006344">
    <property type="entry name" value="RecD"/>
</dbReference>
<keyword evidence="2 11" id="KW-0547">Nucleotide-binding</keyword>
<dbReference type="Proteomes" id="UP000242999">
    <property type="component" value="Unassembled WGS sequence"/>
</dbReference>
<comment type="catalytic activity">
    <reaction evidence="11">
        <text>ATP + H2O = ADP + phosphate + H(+)</text>
        <dbReference type="Rhea" id="RHEA:13065"/>
        <dbReference type="ChEBI" id="CHEBI:15377"/>
        <dbReference type="ChEBI" id="CHEBI:15378"/>
        <dbReference type="ChEBI" id="CHEBI:30616"/>
        <dbReference type="ChEBI" id="CHEBI:43474"/>
        <dbReference type="ChEBI" id="CHEBI:456216"/>
        <dbReference type="EC" id="5.6.2.3"/>
    </reaction>
</comment>
<feature type="domain" description="AAA+ ATPase" evidence="12">
    <location>
        <begin position="219"/>
        <end position="384"/>
    </location>
</feature>
<evidence type="ECO:0000313" key="14">
    <source>
        <dbReference type="Proteomes" id="UP000242999"/>
    </source>
</evidence>
<keyword evidence="7 11" id="KW-0067">ATP-binding</keyword>
<dbReference type="EMBL" id="FNYH01000006">
    <property type="protein sequence ID" value="SEI64200.1"/>
    <property type="molecule type" value="Genomic_DNA"/>
</dbReference>
<comment type="miscellaneous">
    <text evidence="11">In the RecBCD complex, RecB has a slow 3'-5' helicase, an exonuclease activity and loads RecA onto ssDNA, RecD has a fast 5'-3' helicase activity, while RecC stimulates the ATPase and processivity of the RecB helicase and contributes to recognition of the Chi site.</text>
</comment>
<dbReference type="GO" id="GO:0043139">
    <property type="term" value="F:5'-3' DNA helicase activity"/>
    <property type="evidence" value="ECO:0007669"/>
    <property type="project" value="UniProtKB-UniRule"/>
</dbReference>
<evidence type="ECO:0000256" key="9">
    <source>
        <dbReference type="ARBA" id="ARBA00023204"/>
    </source>
</evidence>
<dbReference type="RefSeq" id="WP_093309407.1">
    <property type="nucleotide sequence ID" value="NZ_FNYH01000006.1"/>
</dbReference>
<evidence type="ECO:0000256" key="8">
    <source>
        <dbReference type="ARBA" id="ARBA00023125"/>
    </source>
</evidence>
<dbReference type="GO" id="GO:0016887">
    <property type="term" value="F:ATP hydrolysis activity"/>
    <property type="evidence" value="ECO:0007669"/>
    <property type="project" value="RHEA"/>
</dbReference>
<dbReference type="SUPFAM" id="SSF52540">
    <property type="entry name" value="P-loop containing nucleoside triphosphate hydrolases"/>
    <property type="match status" value="2"/>
</dbReference>
<evidence type="ECO:0000256" key="1">
    <source>
        <dbReference type="ARBA" id="ARBA00022722"/>
    </source>
</evidence>
<keyword evidence="9 11" id="KW-0234">DNA repair</keyword>
<proteinExistence type="inferred from homology"/>
<comment type="subunit">
    <text evidence="11">Heterotrimer of RecB, RecC and RecD. All subunits contribute to DNA-binding.</text>
</comment>
<dbReference type="SMART" id="SM00382">
    <property type="entry name" value="AAA"/>
    <property type="match status" value="1"/>
</dbReference>
<organism evidence="13 14">
    <name type="scientific">Allopseudospirillum japonicum</name>
    <dbReference type="NCBI Taxonomy" id="64971"/>
    <lineage>
        <taxon>Bacteria</taxon>
        <taxon>Pseudomonadati</taxon>
        <taxon>Pseudomonadota</taxon>
        <taxon>Gammaproteobacteria</taxon>
        <taxon>Oceanospirillales</taxon>
        <taxon>Oceanospirillaceae</taxon>
        <taxon>Allopseudospirillum</taxon>
    </lineage>
</organism>
<dbReference type="AlphaFoldDB" id="A0A1H6SJL9"/>
<comment type="similarity">
    <text evidence="11">Belongs to the RecD family.</text>
</comment>
<name>A0A1H6SJL9_9GAMM</name>
<dbReference type="Pfam" id="PF13538">
    <property type="entry name" value="UvrD_C_2"/>
    <property type="match status" value="1"/>
</dbReference>
<dbReference type="PANTHER" id="PTHR43788:SF6">
    <property type="entry name" value="DNA HELICASE B"/>
    <property type="match status" value="1"/>
</dbReference>
<dbReference type="InterPro" id="IPR041851">
    <property type="entry name" value="RecD_N_sf"/>
</dbReference>
<reference evidence="14" key="1">
    <citation type="submission" date="2016-10" db="EMBL/GenBank/DDBJ databases">
        <authorList>
            <person name="Varghese N."/>
            <person name="Submissions S."/>
        </authorList>
    </citation>
    <scope>NUCLEOTIDE SEQUENCE [LARGE SCALE GENOMIC DNA]</scope>
    <source>
        <strain evidence="14">DSM 7165</strain>
    </source>
</reference>
<dbReference type="Gene3D" id="3.40.50.300">
    <property type="entry name" value="P-loop containing nucleotide triphosphate hydrolases"/>
    <property type="match status" value="3"/>
</dbReference>
<dbReference type="Gene3D" id="1.10.10.1020">
    <property type="entry name" value="RecBCD complex, subunit RecD, N-terminal domain"/>
    <property type="match status" value="1"/>
</dbReference>
<dbReference type="Pfam" id="PF21185">
    <property type="entry name" value="RecD_N"/>
    <property type="match status" value="1"/>
</dbReference>
<gene>
    <name evidence="11" type="primary">recD</name>
    <name evidence="13" type="ORF">SAMN05421831_10658</name>
</gene>
<dbReference type="GO" id="GO:0009338">
    <property type="term" value="C:exodeoxyribonuclease V complex"/>
    <property type="evidence" value="ECO:0007669"/>
    <property type="project" value="InterPro"/>
</dbReference>
<protein>
    <recommendedName>
        <fullName evidence="11">RecBCD enzyme subunit RecD</fullName>
        <ecNumber evidence="11">5.6.2.3</ecNumber>
    </recommendedName>
    <alternativeName>
        <fullName evidence="11">DNA 5'-3' helicase subunit RecD</fullName>
    </alternativeName>
    <alternativeName>
        <fullName evidence="11">Exonuclease V subunit RecD</fullName>
        <shortName evidence="11">ExoV subunit RecD</shortName>
    </alternativeName>
    <alternativeName>
        <fullName evidence="11">Helicase/nuclease RecBCD subunit RecD</fullName>
    </alternativeName>
</protein>
<keyword evidence="3 11" id="KW-0227">DNA damage</keyword>
<evidence type="ECO:0000256" key="6">
    <source>
        <dbReference type="ARBA" id="ARBA00022839"/>
    </source>
</evidence>
<evidence type="ECO:0000313" key="13">
    <source>
        <dbReference type="EMBL" id="SEI64200.1"/>
    </source>
</evidence>
<dbReference type="InterPro" id="IPR027785">
    <property type="entry name" value="UvrD-like_helicase_C"/>
</dbReference>
<dbReference type="InterPro" id="IPR049550">
    <property type="entry name" value="RecD_N"/>
</dbReference>
<feature type="binding site" evidence="11">
    <location>
        <begin position="227"/>
        <end position="234"/>
    </location>
    <ligand>
        <name>ATP</name>
        <dbReference type="ChEBI" id="CHEBI:30616"/>
    </ligand>
</feature>
<evidence type="ECO:0000259" key="12">
    <source>
        <dbReference type="SMART" id="SM00382"/>
    </source>
</evidence>
<dbReference type="GO" id="GO:0005524">
    <property type="term" value="F:ATP binding"/>
    <property type="evidence" value="ECO:0007669"/>
    <property type="project" value="UniProtKB-UniRule"/>
</dbReference>
<keyword evidence="4 11" id="KW-0378">Hydrolase</keyword>
<sequence>MDIEPLLVPHPKLPDLTVPPDTDFWHLLDTWVEAAWLRAVDLGFAHFLAKYDPQAPASVLLAAVLTSHQLGRGHVCLLLDETLAHADFTLSLPPEQGHLSLQDPLQALPPLPSDCLASLDLNYWQGALQKSSLVDSAQDAQIQAPLVLAETRLYLQRYWRYEYQVAQHLHTRMQIGRSNQVVNKALLDALFPMPVQRPHKKITWQTLNWQKMAVALASSQAVTFITGGPGTGKTTTVVRLLALLYAQNPHTHVCLAAPTGKAAARLTESIGSQLTQLAQQVPLAAQVPWSQIPTQVTTLHQLLGARPHSRQFKYHAQHLLAVDVLILDEASMIDLEMFAAVLNALPKQARIILLGDPNQLASVEAGAVLGELCKDAASMHYQMDTVQYLQASTGEPLDQCGLTAPIQNQYPLSQHLIMLHQTYRFAANTGIGKLADAVQRGAYHSVRYLLREHDDLALIQLTKPDPHSPPSTHPGAIFAAQAYRTYLQQVYQAQPTQEAPADAWDTWALACLQAFEAFRLLAVVREGIWGVTYLNTAIAHCLAEDAQTPLTWQHLEQTYYLGRPLMLTRNDYRLGLMNGDIGLCLQRFEHTPSQPEGRYVTRVVFQQAQGGLHWVLPSRLQEVETAYVLTVHKAQGSEFAHTALILPQHTSPLLTRELLYTGITRAKTRFSLLTSRPQAIRQALTQKVVRHSGLYSYF</sequence>
<dbReference type="CDD" id="cd17933">
    <property type="entry name" value="DEXSc_RecD-like"/>
    <property type="match status" value="1"/>
</dbReference>
<dbReference type="GO" id="GO:0017116">
    <property type="term" value="F:single-stranded DNA helicase activity"/>
    <property type="evidence" value="ECO:0007669"/>
    <property type="project" value="TreeGrafter"/>
</dbReference>
<keyword evidence="8 11" id="KW-0238">DNA-binding</keyword>
<evidence type="ECO:0000256" key="5">
    <source>
        <dbReference type="ARBA" id="ARBA00022806"/>
    </source>
</evidence>
<dbReference type="GO" id="GO:0008854">
    <property type="term" value="F:exodeoxyribonuclease V activity"/>
    <property type="evidence" value="ECO:0007669"/>
    <property type="project" value="InterPro"/>
</dbReference>
<dbReference type="HAMAP" id="MF_01487">
    <property type="entry name" value="RecD"/>
    <property type="match status" value="1"/>
</dbReference>
<dbReference type="STRING" id="64971.SAMN05421831_10658"/>
<evidence type="ECO:0000256" key="11">
    <source>
        <dbReference type="HAMAP-Rule" id="MF_01487"/>
    </source>
</evidence>
<dbReference type="NCBIfam" id="TIGR01447">
    <property type="entry name" value="recD"/>
    <property type="match status" value="1"/>
</dbReference>
<dbReference type="PANTHER" id="PTHR43788">
    <property type="entry name" value="DNA2/NAM7 HELICASE FAMILY MEMBER"/>
    <property type="match status" value="1"/>
</dbReference>
<comment type="function">
    <text evidence="11">A helicase/nuclease that prepares dsDNA breaks (DSB) for recombinational DNA repair. Binds to DSBs and unwinds DNA via a highly rapid and processive ATP-dependent bidirectional helicase activity. Unwinds dsDNA until it encounters a Chi (crossover hotspot instigator) sequence from the 3' direction. Cuts ssDNA a few nucleotides 3' to the Chi site. The properties and activities of the enzyme are changed at Chi. The Chi-altered holoenzyme produces a long 3'-ssDNA overhang and facilitates RecA-binding to the ssDNA for homologous DNA recombination and repair. Holoenzyme degrades any linearized DNA that is unable to undergo homologous recombination. In the holoenzyme this subunit has ssDNA-dependent ATPase and 5'-3' helicase activity. When added to pre-assembled RecBC greatly stimulates nuclease activity and augments holoenzyme processivity. Negatively regulates the RecA-loading ability of RecBCD.</text>
</comment>
<dbReference type="OrthoDB" id="9803432at2"/>
<accession>A0A1H6SJL9</accession>
<keyword evidence="14" id="KW-1185">Reference proteome</keyword>
<dbReference type="GO" id="GO:0003677">
    <property type="term" value="F:DNA binding"/>
    <property type="evidence" value="ECO:0007669"/>
    <property type="project" value="UniProtKB-UniRule"/>
</dbReference>
<dbReference type="InterPro" id="IPR027417">
    <property type="entry name" value="P-loop_NTPase"/>
</dbReference>
<dbReference type="CDD" id="cd18809">
    <property type="entry name" value="SF1_C_RecD"/>
    <property type="match status" value="1"/>
</dbReference>
<keyword evidence="5 11" id="KW-0347">Helicase</keyword>
<evidence type="ECO:0000256" key="3">
    <source>
        <dbReference type="ARBA" id="ARBA00022763"/>
    </source>
</evidence>
<keyword evidence="6 11" id="KW-0269">Exonuclease</keyword>
<dbReference type="GO" id="GO:0000724">
    <property type="term" value="P:double-strand break repair via homologous recombination"/>
    <property type="evidence" value="ECO:0007669"/>
    <property type="project" value="UniProtKB-UniRule"/>
</dbReference>
<evidence type="ECO:0000256" key="4">
    <source>
        <dbReference type="ARBA" id="ARBA00022801"/>
    </source>
</evidence>
<keyword evidence="10 11" id="KW-0413">Isomerase</keyword>
<evidence type="ECO:0000256" key="2">
    <source>
        <dbReference type="ARBA" id="ARBA00022741"/>
    </source>
</evidence>
<keyword evidence="1 11" id="KW-0540">Nuclease</keyword>
<dbReference type="EC" id="5.6.2.3" evidence="11"/>
<evidence type="ECO:0000256" key="7">
    <source>
        <dbReference type="ARBA" id="ARBA00022840"/>
    </source>
</evidence>
<dbReference type="InterPro" id="IPR003593">
    <property type="entry name" value="AAA+_ATPase"/>
</dbReference>